<feature type="domain" description="Peptidase M28" evidence="2">
    <location>
        <begin position="399"/>
        <end position="625"/>
    </location>
</feature>
<dbReference type="InterPro" id="IPR023214">
    <property type="entry name" value="HAD_sf"/>
</dbReference>
<evidence type="ECO:0000256" key="1">
    <source>
        <dbReference type="SAM" id="MobiDB-lite"/>
    </source>
</evidence>
<organism evidence="3">
    <name type="scientific">Kitasatospora camelliae</name>
    <dbReference type="NCBI Taxonomy" id="3156397"/>
    <lineage>
        <taxon>Bacteria</taxon>
        <taxon>Bacillati</taxon>
        <taxon>Actinomycetota</taxon>
        <taxon>Actinomycetes</taxon>
        <taxon>Kitasatosporales</taxon>
        <taxon>Streptomycetaceae</taxon>
        <taxon>Kitasatospora</taxon>
    </lineage>
</organism>
<dbReference type="RefSeq" id="WP_354637801.1">
    <property type="nucleotide sequence ID" value="NZ_CP159872.1"/>
</dbReference>
<dbReference type="Gene3D" id="3.40.50.1000">
    <property type="entry name" value="HAD superfamily/HAD-like"/>
    <property type="match status" value="1"/>
</dbReference>
<dbReference type="KEGG" id="kcm:ABWK59_03460"/>
<feature type="compositionally biased region" description="Basic and acidic residues" evidence="1">
    <location>
        <begin position="351"/>
        <end position="363"/>
    </location>
</feature>
<dbReference type="PANTHER" id="PTHR12147:SF26">
    <property type="entry name" value="PEPTIDASE M28 DOMAIN-CONTAINING PROTEIN"/>
    <property type="match status" value="1"/>
</dbReference>
<dbReference type="Gene3D" id="3.40.630.10">
    <property type="entry name" value="Zn peptidases"/>
    <property type="match status" value="1"/>
</dbReference>
<sequence length="643" mass="65808">MTVFFFDIGATLADAVVDADGVLVLTPRRRVLEVLDGLADSRRGILSDPGPGEAARQRAAAALEAAFPGRFPDPALVLFGPKNSREIFDRAVTAAAVPPADCVFVGEDPGERTRAREAGMVTAPHPVFARAAAQGRPARFVRIGLPAGRGLADLEAVADTAEVVPLHVASDRLVLAMATAEGAAAVEPAGFTADLREPVDDTAVFLVRDDGGGQDGHGGPLDSPAPSAASAVEARAAELLGRLGSDTAGPVDLGPAPGGTYLAAPSALRVEDLHLPGARPGHTERLLADPALLSRPGEAAAAGLVAAGPVGDALGAEPSEETVAAVRAAVTAAVVREHVARISGAAPLVDGDPRPPVRSRDAESADNPRVVEALLDRLAGLGLETRRREFVWRGRRLTNVEAELRVAGADSAVLVTAHLDSTALDGTFFDRDGHPRPYDPAVDPAPGADDDGSGVAAVLATAECLTGMLAAGRTPARSVRFVLFNAEEQGLVGSKSYARAAAAAGDRISAVLQMDMIAGRREGPRTFEIHAGSAVPGPVGPASDALGAAVERAAAGIAPDLVCQRLSGPADPAAGRSDHASFHERGWPAVAVSENFFPDTAPETGTRQYHRPGDTLSDPDHDTVYSAAVARTVATAALTLAGL</sequence>
<dbReference type="Pfam" id="PF04389">
    <property type="entry name" value="Peptidase_M28"/>
    <property type="match status" value="1"/>
</dbReference>
<dbReference type="GO" id="GO:0006508">
    <property type="term" value="P:proteolysis"/>
    <property type="evidence" value="ECO:0007669"/>
    <property type="project" value="InterPro"/>
</dbReference>
<feature type="region of interest" description="Disordered" evidence="1">
    <location>
        <begin position="346"/>
        <end position="365"/>
    </location>
</feature>
<evidence type="ECO:0000259" key="2">
    <source>
        <dbReference type="Pfam" id="PF04389"/>
    </source>
</evidence>
<accession>A0AAU8JQ76</accession>
<dbReference type="InterPro" id="IPR045175">
    <property type="entry name" value="M28_fam"/>
</dbReference>
<dbReference type="EMBL" id="CP159872">
    <property type="protein sequence ID" value="XCM78058.1"/>
    <property type="molecule type" value="Genomic_DNA"/>
</dbReference>
<proteinExistence type="predicted"/>
<dbReference type="PANTHER" id="PTHR12147">
    <property type="entry name" value="METALLOPEPTIDASE M28 FAMILY MEMBER"/>
    <property type="match status" value="1"/>
</dbReference>
<evidence type="ECO:0000313" key="3">
    <source>
        <dbReference type="EMBL" id="XCM78058.1"/>
    </source>
</evidence>
<protein>
    <submittedName>
        <fullName evidence="3">M28 family metallopeptidase</fullName>
    </submittedName>
</protein>
<dbReference type="GO" id="GO:0008235">
    <property type="term" value="F:metalloexopeptidase activity"/>
    <property type="evidence" value="ECO:0007669"/>
    <property type="project" value="InterPro"/>
</dbReference>
<name>A0AAU8JQ76_9ACTN</name>
<dbReference type="SUPFAM" id="SSF56784">
    <property type="entry name" value="HAD-like"/>
    <property type="match status" value="1"/>
</dbReference>
<dbReference type="InterPro" id="IPR007484">
    <property type="entry name" value="Peptidase_M28"/>
</dbReference>
<dbReference type="SUPFAM" id="SSF53187">
    <property type="entry name" value="Zn-dependent exopeptidases"/>
    <property type="match status" value="1"/>
</dbReference>
<gene>
    <name evidence="3" type="ORF">ABWK59_03460</name>
</gene>
<feature type="region of interest" description="Disordered" evidence="1">
    <location>
        <begin position="209"/>
        <end position="230"/>
    </location>
</feature>
<feature type="compositionally biased region" description="Low complexity" evidence="1">
    <location>
        <begin position="220"/>
        <end position="230"/>
    </location>
</feature>
<dbReference type="InterPro" id="IPR036412">
    <property type="entry name" value="HAD-like_sf"/>
</dbReference>
<dbReference type="AlphaFoldDB" id="A0AAU8JQ76"/>
<reference evidence="3" key="1">
    <citation type="submission" date="2024-06" db="EMBL/GenBank/DDBJ databases">
        <title>The genome sequences of Kitasatospora sp. strain HUAS MG31.</title>
        <authorList>
            <person name="Mo P."/>
        </authorList>
    </citation>
    <scope>NUCLEOTIDE SEQUENCE</scope>
    <source>
        <strain evidence="3">HUAS MG31</strain>
    </source>
</reference>